<evidence type="ECO:0000313" key="4">
    <source>
        <dbReference type="Proteomes" id="UP001164743"/>
    </source>
</evidence>
<feature type="compositionally biased region" description="Low complexity" evidence="1">
    <location>
        <begin position="210"/>
        <end position="221"/>
    </location>
</feature>
<feature type="region of interest" description="Disordered" evidence="1">
    <location>
        <begin position="142"/>
        <end position="316"/>
    </location>
</feature>
<feature type="signal peptide" evidence="2">
    <location>
        <begin position="1"/>
        <end position="21"/>
    </location>
</feature>
<dbReference type="GeneID" id="77803692"/>
<evidence type="ECO:0000256" key="1">
    <source>
        <dbReference type="SAM" id="MobiDB-lite"/>
    </source>
</evidence>
<name>A0ABY7D4N8_9BASI</name>
<evidence type="ECO:0008006" key="5">
    <source>
        <dbReference type="Google" id="ProtNLM"/>
    </source>
</evidence>
<dbReference type="EMBL" id="CP110434">
    <property type="protein sequence ID" value="WAQ91232.1"/>
    <property type="molecule type" value="Genomic_DNA"/>
</dbReference>
<evidence type="ECO:0000313" key="3">
    <source>
        <dbReference type="EMBL" id="WAQ91232.1"/>
    </source>
</evidence>
<feature type="compositionally biased region" description="Basic and acidic residues" evidence="1">
    <location>
        <begin position="298"/>
        <end position="314"/>
    </location>
</feature>
<accession>A0ABY7D4N8</accession>
<feature type="compositionally biased region" description="Basic and acidic residues" evidence="1">
    <location>
        <begin position="335"/>
        <end position="350"/>
    </location>
</feature>
<evidence type="ECO:0000256" key="2">
    <source>
        <dbReference type="SAM" id="SignalP"/>
    </source>
</evidence>
<proteinExistence type="predicted"/>
<dbReference type="Proteomes" id="UP001164743">
    <property type="component" value="Chromosome 14A"/>
</dbReference>
<keyword evidence="2" id="KW-0732">Signal</keyword>
<dbReference type="PANTHER" id="PTHR35396">
    <property type="entry name" value="SMALL SECRETED PROTEIN"/>
    <property type="match status" value="1"/>
</dbReference>
<protein>
    <recommendedName>
        <fullName evidence="5">Secreted protein</fullName>
    </recommendedName>
</protein>
<reference evidence="3" key="1">
    <citation type="submission" date="2022-10" db="EMBL/GenBank/DDBJ databases">
        <title>Puccinia triticina Genome sequencing and assembly.</title>
        <authorList>
            <person name="Li C."/>
        </authorList>
    </citation>
    <scope>NUCLEOTIDE SEQUENCE</scope>
    <source>
        <strain evidence="3">Pt15</strain>
    </source>
</reference>
<gene>
    <name evidence="3" type="ORF">PtA15_14A114</name>
</gene>
<sequence>MGFSSHAIFVNLFLFAGLVSANWDPATGFLHDYRPTAAWQAKNPPAHQSPNIQVSECATNTRLKYPKVQLFAWFQVNHASDGNHGCPYGTCYAYAVSPAPADLEPSFTDGHVFFWHGTGGRPGTNPQSGAFGYEVSLSGKYVDGPPDTQSMQVGHDTNYPNFDKSKLKPWSQSQVDSFKDSDQSPKQPKCGRPCEPNKDPGSKPGAYGGYKPAPASAYKPPKGWKPGKGDTCFGKGGQPIPKADRTKPGEGSPNGNKKEGGKPATDQNSKKEGGKPATDNPATVPKGKKTGDGSSTDPRSKKDGSSTTKPKDPNQDCAKFCGCISECKEDKSCISQCDNDKKCSPKRCKESSPSTSSDSKQHKKPVRRKCTSD</sequence>
<feature type="chain" id="PRO_5045936831" description="Secreted protein" evidence="2">
    <location>
        <begin position="22"/>
        <end position="373"/>
    </location>
</feature>
<dbReference type="PANTHER" id="PTHR35396:SF1">
    <property type="entry name" value="SMALL SECRETED PROTEIN"/>
    <property type="match status" value="1"/>
</dbReference>
<keyword evidence="4" id="KW-1185">Reference proteome</keyword>
<organism evidence="3 4">
    <name type="scientific">Puccinia triticina</name>
    <dbReference type="NCBI Taxonomy" id="208348"/>
    <lineage>
        <taxon>Eukaryota</taxon>
        <taxon>Fungi</taxon>
        <taxon>Dikarya</taxon>
        <taxon>Basidiomycota</taxon>
        <taxon>Pucciniomycotina</taxon>
        <taxon>Pucciniomycetes</taxon>
        <taxon>Pucciniales</taxon>
        <taxon>Pucciniaceae</taxon>
        <taxon>Puccinia</taxon>
    </lineage>
</organism>
<feature type="compositionally biased region" description="Basic residues" evidence="1">
    <location>
        <begin position="361"/>
        <end position="373"/>
    </location>
</feature>
<dbReference type="RefSeq" id="XP_053026787.1">
    <property type="nucleotide sequence ID" value="XM_053162797.1"/>
</dbReference>
<feature type="region of interest" description="Disordered" evidence="1">
    <location>
        <begin position="335"/>
        <end position="373"/>
    </location>
</feature>